<dbReference type="PANTHER" id="PTHR46741:SF2">
    <property type="entry name" value="RIBOSOMAL PROTEIN L34AE"/>
    <property type="match status" value="1"/>
</dbReference>
<organism evidence="1">
    <name type="scientific">Rhizophora mucronata</name>
    <name type="common">Asiatic mangrove</name>
    <dbReference type="NCBI Taxonomy" id="61149"/>
    <lineage>
        <taxon>Eukaryota</taxon>
        <taxon>Viridiplantae</taxon>
        <taxon>Streptophyta</taxon>
        <taxon>Embryophyta</taxon>
        <taxon>Tracheophyta</taxon>
        <taxon>Spermatophyta</taxon>
        <taxon>Magnoliopsida</taxon>
        <taxon>eudicotyledons</taxon>
        <taxon>Gunneridae</taxon>
        <taxon>Pentapetalae</taxon>
        <taxon>rosids</taxon>
        <taxon>fabids</taxon>
        <taxon>Malpighiales</taxon>
        <taxon>Rhizophoraceae</taxon>
        <taxon>Rhizophora</taxon>
    </lineage>
</organism>
<sequence>MRKFDILNLQKMYAMSFMQSKDPHQPIASHKASSAQTLTSLLSEKLLLTKWKRSGYDPTMNFIRDLLGDLEMVYVGQMCLSWEVLYWQYEKSLELWDSDHLGLCQYNEVAGEFQRFQVLLQRFMENEPFEGPRVENYVRKRCIMRDLLQVPLIRDDKVKDKKGRRKWKDKDAITGDMLVEIIEESIRIFWRFVRADKDVHHVVQKGRKGTQIEPQDPSELELLAEVRTSLQKKEKKLKDILRCGNCIVRKFRRHEEDSSDQVLFFFSQVDMKLVSRVLNMSKITSDQLLWCHHKLGKINFVSRKIHVEPSFLLFPC</sequence>
<dbReference type="InterPro" id="IPR012870">
    <property type="entry name" value="DUF1666"/>
</dbReference>
<name>A0A2P2JP53_RHIMU</name>
<dbReference type="PANTHER" id="PTHR46741">
    <property type="entry name" value="OS09G0413600 PROTEIN"/>
    <property type="match status" value="1"/>
</dbReference>
<dbReference type="AlphaFoldDB" id="A0A2P2JP53"/>
<protein>
    <submittedName>
        <fullName evidence="1">Uncharacterized protein MANES_01G090500</fullName>
    </submittedName>
</protein>
<accession>A0A2P2JP53</accession>
<proteinExistence type="predicted"/>
<dbReference type="EMBL" id="GGEC01014761">
    <property type="protein sequence ID" value="MBW95244.1"/>
    <property type="molecule type" value="Transcribed_RNA"/>
</dbReference>
<dbReference type="Pfam" id="PF07891">
    <property type="entry name" value="DUF1666"/>
    <property type="match status" value="1"/>
</dbReference>
<evidence type="ECO:0000313" key="1">
    <source>
        <dbReference type="EMBL" id="MBW95244.1"/>
    </source>
</evidence>
<reference evidence="1" key="1">
    <citation type="submission" date="2018-02" db="EMBL/GenBank/DDBJ databases">
        <title>Rhizophora mucronata_Transcriptome.</title>
        <authorList>
            <person name="Meera S.P."/>
            <person name="Sreeshan A."/>
            <person name="Augustine A."/>
        </authorList>
    </citation>
    <scope>NUCLEOTIDE SEQUENCE</scope>
    <source>
        <tissue evidence="1">Leaf</tissue>
    </source>
</reference>